<dbReference type="RefSeq" id="WP_157613438.1">
    <property type="nucleotide sequence ID" value="NZ_CP046622.1"/>
</dbReference>
<dbReference type="Pfam" id="PF00196">
    <property type="entry name" value="GerE"/>
    <property type="match status" value="1"/>
</dbReference>
<dbReference type="PROSITE" id="PS00622">
    <property type="entry name" value="HTH_LUXR_1"/>
    <property type="match status" value="1"/>
</dbReference>
<dbReference type="InterPro" id="IPR001789">
    <property type="entry name" value="Sig_transdc_resp-reg_receiver"/>
</dbReference>
<sequence length="218" mass="23571">MTQAVQAAQPIRVMLVDDHALVRMGFRMLLADAQIEVAAEADTGEQACQDYPQVQPDLVVMDLSMPGMGGLEALRRLLAHDPKARVLALSAHEDTIHPRRVLRAGALGYLAKRSAPEALIAAVKAVARGERYIDANTAQALATAQIEGEANPADLLSEREFSVFIQLARGMTVAQIASTLNLSLSTVGSHLYRVKQKLGATNQAELTWVALRWGLIQV</sequence>
<dbReference type="Pfam" id="PF00072">
    <property type="entry name" value="Response_reg"/>
    <property type="match status" value="1"/>
</dbReference>
<evidence type="ECO:0000256" key="1">
    <source>
        <dbReference type="ARBA" id="ARBA00022553"/>
    </source>
</evidence>
<dbReference type="AlphaFoldDB" id="A0A6I6HGJ3"/>
<dbReference type="InterPro" id="IPR039420">
    <property type="entry name" value="WalR-like"/>
</dbReference>
<dbReference type="Gene3D" id="3.40.50.2300">
    <property type="match status" value="1"/>
</dbReference>
<dbReference type="OrthoDB" id="9816469at2"/>
<evidence type="ECO:0000259" key="4">
    <source>
        <dbReference type="PROSITE" id="PS50043"/>
    </source>
</evidence>
<dbReference type="InterPro" id="IPR011006">
    <property type="entry name" value="CheY-like_superfamily"/>
</dbReference>
<evidence type="ECO:0000256" key="2">
    <source>
        <dbReference type="ARBA" id="ARBA00023125"/>
    </source>
</evidence>
<dbReference type="SUPFAM" id="SSF52172">
    <property type="entry name" value="CheY-like"/>
    <property type="match status" value="1"/>
</dbReference>
<evidence type="ECO:0000313" key="7">
    <source>
        <dbReference type="Proteomes" id="UP000425817"/>
    </source>
</evidence>
<dbReference type="InterPro" id="IPR058245">
    <property type="entry name" value="NreC/VraR/RcsB-like_REC"/>
</dbReference>
<dbReference type="Proteomes" id="UP000425817">
    <property type="component" value="Chromosome"/>
</dbReference>
<dbReference type="PRINTS" id="PR00038">
    <property type="entry name" value="HTHLUXR"/>
</dbReference>
<protein>
    <submittedName>
        <fullName evidence="6">Response regulator</fullName>
    </submittedName>
</protein>
<evidence type="ECO:0000259" key="5">
    <source>
        <dbReference type="PROSITE" id="PS50110"/>
    </source>
</evidence>
<dbReference type="PANTHER" id="PTHR43214:SF43">
    <property type="entry name" value="TWO-COMPONENT RESPONSE REGULATOR"/>
    <property type="match status" value="1"/>
</dbReference>
<feature type="modified residue" description="4-aspartylphosphate" evidence="3">
    <location>
        <position position="62"/>
    </location>
</feature>
<keyword evidence="1 3" id="KW-0597">Phosphoprotein</keyword>
<dbReference type="SUPFAM" id="SSF46894">
    <property type="entry name" value="C-terminal effector domain of the bipartite response regulators"/>
    <property type="match status" value="1"/>
</dbReference>
<keyword evidence="2" id="KW-0238">DNA-binding</keyword>
<dbReference type="GO" id="GO:0006355">
    <property type="term" value="P:regulation of DNA-templated transcription"/>
    <property type="evidence" value="ECO:0007669"/>
    <property type="project" value="InterPro"/>
</dbReference>
<dbReference type="InterPro" id="IPR000792">
    <property type="entry name" value="Tscrpt_reg_LuxR_C"/>
</dbReference>
<dbReference type="EMBL" id="CP046622">
    <property type="protein sequence ID" value="QGW82058.1"/>
    <property type="molecule type" value="Genomic_DNA"/>
</dbReference>
<dbReference type="PANTHER" id="PTHR43214">
    <property type="entry name" value="TWO-COMPONENT RESPONSE REGULATOR"/>
    <property type="match status" value="1"/>
</dbReference>
<gene>
    <name evidence="6" type="ORF">GOQ09_10865</name>
</gene>
<proteinExistence type="predicted"/>
<feature type="domain" description="HTH luxR-type" evidence="4">
    <location>
        <begin position="149"/>
        <end position="214"/>
    </location>
</feature>
<dbReference type="PROSITE" id="PS50110">
    <property type="entry name" value="RESPONSE_REGULATORY"/>
    <property type="match status" value="1"/>
</dbReference>
<dbReference type="CDD" id="cd17535">
    <property type="entry name" value="REC_NarL-like"/>
    <property type="match status" value="1"/>
</dbReference>
<accession>A0A6I6HGJ3</accession>
<dbReference type="GO" id="GO:0000160">
    <property type="term" value="P:phosphorelay signal transduction system"/>
    <property type="evidence" value="ECO:0007669"/>
    <property type="project" value="InterPro"/>
</dbReference>
<dbReference type="PROSITE" id="PS50043">
    <property type="entry name" value="HTH_LUXR_2"/>
    <property type="match status" value="1"/>
</dbReference>
<dbReference type="SMART" id="SM00421">
    <property type="entry name" value="HTH_LUXR"/>
    <property type="match status" value="1"/>
</dbReference>
<dbReference type="SMART" id="SM00448">
    <property type="entry name" value="REC"/>
    <property type="match status" value="1"/>
</dbReference>
<evidence type="ECO:0000313" key="6">
    <source>
        <dbReference type="EMBL" id="QGW82058.1"/>
    </source>
</evidence>
<evidence type="ECO:0000256" key="3">
    <source>
        <dbReference type="PROSITE-ProRule" id="PRU00169"/>
    </source>
</evidence>
<organism evidence="6 7">
    <name type="scientific">Variovorax paradoxus</name>
    <dbReference type="NCBI Taxonomy" id="34073"/>
    <lineage>
        <taxon>Bacteria</taxon>
        <taxon>Pseudomonadati</taxon>
        <taxon>Pseudomonadota</taxon>
        <taxon>Betaproteobacteria</taxon>
        <taxon>Burkholderiales</taxon>
        <taxon>Comamonadaceae</taxon>
        <taxon>Variovorax</taxon>
    </lineage>
</organism>
<dbReference type="CDD" id="cd06170">
    <property type="entry name" value="LuxR_C_like"/>
    <property type="match status" value="1"/>
</dbReference>
<feature type="domain" description="Response regulatory" evidence="5">
    <location>
        <begin position="12"/>
        <end position="127"/>
    </location>
</feature>
<dbReference type="InterPro" id="IPR016032">
    <property type="entry name" value="Sig_transdc_resp-reg_C-effctor"/>
</dbReference>
<name>A0A6I6HGJ3_VARPD</name>
<reference evidence="6 7" key="1">
    <citation type="submission" date="2019-12" db="EMBL/GenBank/DDBJ databases">
        <title>Hybrid Genome Assemblies of two High G+C Isolates from Undergraduate Microbiology Courses.</title>
        <authorList>
            <person name="Ne Ville C.J."/>
            <person name="Enright D."/>
            <person name="Hernandez I."/>
            <person name="Dodsworth J."/>
            <person name="Orwin P.M."/>
        </authorList>
    </citation>
    <scope>NUCLEOTIDE SEQUENCE [LARGE SCALE GENOMIC DNA]</scope>
    <source>
        <strain evidence="6 7">CSUSB</strain>
    </source>
</reference>
<dbReference type="GO" id="GO:0003677">
    <property type="term" value="F:DNA binding"/>
    <property type="evidence" value="ECO:0007669"/>
    <property type="project" value="UniProtKB-KW"/>
</dbReference>